<dbReference type="EMBL" id="BAAAOS010000066">
    <property type="protein sequence ID" value="GAA1616450.1"/>
    <property type="molecule type" value="Genomic_DNA"/>
</dbReference>
<dbReference type="RefSeq" id="WP_344222282.1">
    <property type="nucleotide sequence ID" value="NZ_BAAAOS010000066.1"/>
</dbReference>
<name>A0ABP4QSL3_9ACTN</name>
<evidence type="ECO:0000313" key="1">
    <source>
        <dbReference type="EMBL" id="GAA1616450.1"/>
    </source>
</evidence>
<keyword evidence="2" id="KW-1185">Reference proteome</keyword>
<protein>
    <recommendedName>
        <fullName evidence="3">Helix-turn-helix domain-containing protein</fullName>
    </recommendedName>
</protein>
<accession>A0ABP4QSL3</accession>
<reference evidence="2" key="1">
    <citation type="journal article" date="2019" name="Int. J. Syst. Evol. Microbiol.">
        <title>The Global Catalogue of Microorganisms (GCM) 10K type strain sequencing project: providing services to taxonomists for standard genome sequencing and annotation.</title>
        <authorList>
            <consortium name="The Broad Institute Genomics Platform"/>
            <consortium name="The Broad Institute Genome Sequencing Center for Infectious Disease"/>
            <person name="Wu L."/>
            <person name="Ma J."/>
        </authorList>
    </citation>
    <scope>NUCLEOTIDE SEQUENCE [LARGE SCALE GENOMIC DNA]</scope>
    <source>
        <strain evidence="2">JCM 14969</strain>
    </source>
</reference>
<evidence type="ECO:0008006" key="3">
    <source>
        <dbReference type="Google" id="ProtNLM"/>
    </source>
</evidence>
<organism evidence="1 2">
    <name type="scientific">Kribbella sancticallisti</name>
    <dbReference type="NCBI Taxonomy" id="460087"/>
    <lineage>
        <taxon>Bacteria</taxon>
        <taxon>Bacillati</taxon>
        <taxon>Actinomycetota</taxon>
        <taxon>Actinomycetes</taxon>
        <taxon>Propionibacteriales</taxon>
        <taxon>Kribbellaceae</taxon>
        <taxon>Kribbella</taxon>
    </lineage>
</organism>
<proteinExistence type="predicted"/>
<gene>
    <name evidence="1" type="ORF">GCM10009789_83060</name>
</gene>
<dbReference type="Proteomes" id="UP001500393">
    <property type="component" value="Unassembled WGS sequence"/>
</dbReference>
<sequence>MGKELTERQAELLQAVRLISEHHKAVKAQEAQLKILYDAAIRAAAVEGVRQTRIADATDLSDGRISQIVKRPDVKLWWSPDRNGISPRDEWLAWLDKHPEPPQ</sequence>
<comment type="caution">
    <text evidence="1">The sequence shown here is derived from an EMBL/GenBank/DDBJ whole genome shotgun (WGS) entry which is preliminary data.</text>
</comment>
<evidence type="ECO:0000313" key="2">
    <source>
        <dbReference type="Proteomes" id="UP001500393"/>
    </source>
</evidence>